<dbReference type="AlphaFoldDB" id="A0A7X1NIG9"/>
<dbReference type="EC" id="1.20.4.1" evidence="4 7"/>
<dbReference type="InterPro" id="IPR006660">
    <property type="entry name" value="Arsenate_reductase-like"/>
</dbReference>
<evidence type="ECO:0000256" key="1">
    <source>
        <dbReference type="ARBA" id="ARBA00007198"/>
    </source>
</evidence>
<name>A0A7X1NIG9_9BURK</name>
<accession>A0A7X1NIG9</accession>
<dbReference type="PROSITE" id="PS51353">
    <property type="entry name" value="ARSC"/>
    <property type="match status" value="1"/>
</dbReference>
<dbReference type="PANTHER" id="PTHR30041">
    <property type="entry name" value="ARSENATE REDUCTASE"/>
    <property type="match status" value="1"/>
</dbReference>
<dbReference type="GO" id="GO:0008794">
    <property type="term" value="F:arsenate reductase (glutaredoxin) activity"/>
    <property type="evidence" value="ECO:0007669"/>
    <property type="project" value="UniProtKB-UniRule"/>
</dbReference>
<dbReference type="SUPFAM" id="SSF52833">
    <property type="entry name" value="Thioredoxin-like"/>
    <property type="match status" value="1"/>
</dbReference>
<evidence type="ECO:0000256" key="7">
    <source>
        <dbReference type="RuleBase" id="RU362029"/>
    </source>
</evidence>
<dbReference type="Pfam" id="PF03960">
    <property type="entry name" value="ArsC"/>
    <property type="match status" value="1"/>
</dbReference>
<comment type="caution">
    <text evidence="8">The sequence shown here is derived from an EMBL/GenBank/DDBJ whole genome shotgun (WGS) entry which is preliminary data.</text>
</comment>
<dbReference type="CDD" id="cd03034">
    <property type="entry name" value="ArsC_ArsC"/>
    <property type="match status" value="1"/>
</dbReference>
<evidence type="ECO:0000256" key="4">
    <source>
        <dbReference type="ARBA" id="ARBA00038969"/>
    </source>
</evidence>
<dbReference type="InterPro" id="IPR036249">
    <property type="entry name" value="Thioredoxin-like_sf"/>
</dbReference>
<sequence length="115" mass="12987">MAITLFHNPACGTSRKVLELIRASGAEPHIVEYLQHPPTRDELTSMLRDLHLTPRELLRTQEAEYAELGLDDASLSDQRLVDAMVEHPILMNRPIVRTPRGIKLCRPAEEVNALL</sequence>
<evidence type="ECO:0000313" key="9">
    <source>
        <dbReference type="Proteomes" id="UP000484381"/>
    </source>
</evidence>
<gene>
    <name evidence="8" type="primary">arsC</name>
    <name evidence="8" type="ORF">GCT13_38390</name>
</gene>
<evidence type="ECO:0000256" key="6">
    <source>
        <dbReference type="PROSITE-ProRule" id="PRU01282"/>
    </source>
</evidence>
<dbReference type="RefSeq" id="WP_152767171.1">
    <property type="nucleotide sequence ID" value="NZ_WHNP01000069.1"/>
</dbReference>
<keyword evidence="9" id="KW-1185">Reference proteome</keyword>
<keyword evidence="3 7" id="KW-0560">Oxidoreductase</keyword>
<evidence type="ECO:0000256" key="3">
    <source>
        <dbReference type="ARBA" id="ARBA00023002"/>
    </source>
</evidence>
<dbReference type="Proteomes" id="UP000484381">
    <property type="component" value="Unassembled WGS sequence"/>
</dbReference>
<comment type="similarity">
    <text evidence="1 6 7">Belongs to the ArsC family.</text>
</comment>
<protein>
    <recommendedName>
        <fullName evidence="5 7">Arsenate reductase</fullName>
        <ecNumber evidence="4 7">1.20.4.1</ecNumber>
    </recommendedName>
</protein>
<comment type="catalytic activity">
    <reaction evidence="7">
        <text>[glutaredoxin]-dithiol + arsenate + glutathione + H(+) = glutathionyl-S-S-[glutaredoxin] + arsenite + H2O</text>
        <dbReference type="Rhea" id="RHEA:22016"/>
        <dbReference type="Rhea" id="RHEA-COMP:10729"/>
        <dbReference type="Rhea" id="RHEA-COMP:17668"/>
        <dbReference type="ChEBI" id="CHEBI:15377"/>
        <dbReference type="ChEBI" id="CHEBI:15378"/>
        <dbReference type="ChEBI" id="CHEBI:29242"/>
        <dbReference type="ChEBI" id="CHEBI:29950"/>
        <dbReference type="ChEBI" id="CHEBI:48597"/>
        <dbReference type="ChEBI" id="CHEBI:57925"/>
        <dbReference type="ChEBI" id="CHEBI:146199"/>
        <dbReference type="EC" id="1.20.4.1"/>
    </reaction>
</comment>
<reference evidence="8 9" key="1">
    <citation type="submission" date="2019-10" db="EMBL/GenBank/DDBJ databases">
        <title>Paraburkholderia sp. isolated from nodules of Mimosa pudica from Brazilian Atlantic Forest soils.</title>
        <authorList>
            <person name="Paulitsch F."/>
            <person name="Hungria M."/>
            <person name="Dall'Agnol R."/>
        </authorList>
    </citation>
    <scope>NUCLEOTIDE SEQUENCE [LARGE SCALE GENOMIC DNA]</scope>
    <source>
        <strain evidence="8 9">CNPSo 3157</strain>
    </source>
</reference>
<dbReference type="EMBL" id="WHNP01000069">
    <property type="protein sequence ID" value="MPW22534.1"/>
    <property type="molecule type" value="Genomic_DNA"/>
</dbReference>
<dbReference type="NCBIfam" id="TIGR00014">
    <property type="entry name" value="arsC"/>
    <property type="match status" value="1"/>
</dbReference>
<proteinExistence type="inferred from homology"/>
<keyword evidence="2" id="KW-0059">Arsenical resistance</keyword>
<dbReference type="PANTHER" id="PTHR30041:SF5">
    <property type="entry name" value="ARSENATE REDUCTASE-RELATED"/>
    <property type="match status" value="1"/>
</dbReference>
<evidence type="ECO:0000256" key="5">
    <source>
        <dbReference type="ARBA" id="ARBA00039879"/>
    </source>
</evidence>
<organism evidence="8 9">
    <name type="scientific">Paraburkholderia franconis</name>
    <dbReference type="NCBI Taxonomy" id="2654983"/>
    <lineage>
        <taxon>Bacteria</taxon>
        <taxon>Pseudomonadati</taxon>
        <taxon>Pseudomonadota</taxon>
        <taxon>Betaproteobacteria</taxon>
        <taxon>Burkholderiales</taxon>
        <taxon>Burkholderiaceae</taxon>
        <taxon>Paraburkholderia</taxon>
    </lineage>
</organism>
<evidence type="ECO:0000256" key="2">
    <source>
        <dbReference type="ARBA" id="ARBA00022849"/>
    </source>
</evidence>
<evidence type="ECO:0000313" key="8">
    <source>
        <dbReference type="EMBL" id="MPW22534.1"/>
    </source>
</evidence>
<dbReference type="GO" id="GO:0046685">
    <property type="term" value="P:response to arsenic-containing substance"/>
    <property type="evidence" value="ECO:0007669"/>
    <property type="project" value="UniProtKB-KW"/>
</dbReference>
<dbReference type="Gene3D" id="3.40.30.10">
    <property type="entry name" value="Glutaredoxin"/>
    <property type="match status" value="1"/>
</dbReference>
<dbReference type="InterPro" id="IPR006659">
    <property type="entry name" value="Arsenate_reductase"/>
</dbReference>